<accession>A0A9P6H8Q0</accession>
<name>A0A9P6H8Q0_9AGAM</name>
<evidence type="ECO:0000313" key="2">
    <source>
        <dbReference type="EMBL" id="KAF9781657.1"/>
    </source>
</evidence>
<dbReference type="EMBL" id="WIUZ02000013">
    <property type="protein sequence ID" value="KAF9781657.1"/>
    <property type="molecule type" value="Genomic_DNA"/>
</dbReference>
<proteinExistence type="predicted"/>
<keyword evidence="3" id="KW-1185">Reference proteome</keyword>
<organism evidence="2 3">
    <name type="scientific">Thelephora terrestris</name>
    <dbReference type="NCBI Taxonomy" id="56493"/>
    <lineage>
        <taxon>Eukaryota</taxon>
        <taxon>Fungi</taxon>
        <taxon>Dikarya</taxon>
        <taxon>Basidiomycota</taxon>
        <taxon>Agaricomycotina</taxon>
        <taxon>Agaricomycetes</taxon>
        <taxon>Thelephorales</taxon>
        <taxon>Thelephoraceae</taxon>
        <taxon>Thelephora</taxon>
    </lineage>
</organism>
<feature type="compositionally biased region" description="Polar residues" evidence="1">
    <location>
        <begin position="103"/>
        <end position="136"/>
    </location>
</feature>
<evidence type="ECO:0000313" key="3">
    <source>
        <dbReference type="Proteomes" id="UP000736335"/>
    </source>
</evidence>
<sequence>MYLLATGWTHLPASTPVAPASAPIEPTGTLAVPSVGLKRGRQDAGDNPGPESPKRSKGKPLASDFHPAKAPPKKKITAKMGKADPFADVKIVQTIPPAPPVQNTPVASGSGTRHSSPPRPQQTSDTASKTSNTSASPAPGPLTQIRAALDGFDFPSSPTHSESSVAPMDPSPPIRAPIAATTPPVISPIIVTLTPSSGNDSDSGTATPGSPKPPPAKKRKAGGSQGWFPWRKMWCAEWMSAPGENRTKAAFDRYLRDTVTDEMKAAKIKELKSRPQNK</sequence>
<feature type="compositionally biased region" description="Low complexity" evidence="1">
    <location>
        <begin position="12"/>
        <end position="23"/>
    </location>
</feature>
<gene>
    <name evidence="2" type="ORF">BJ322DRAFT_1111577</name>
</gene>
<comment type="caution">
    <text evidence="2">The sequence shown here is derived from an EMBL/GenBank/DDBJ whole genome shotgun (WGS) entry which is preliminary data.</text>
</comment>
<evidence type="ECO:0000256" key="1">
    <source>
        <dbReference type="SAM" id="MobiDB-lite"/>
    </source>
</evidence>
<feature type="compositionally biased region" description="Low complexity" evidence="1">
    <location>
        <begin position="176"/>
        <end position="195"/>
    </location>
</feature>
<reference evidence="2" key="2">
    <citation type="submission" date="2020-11" db="EMBL/GenBank/DDBJ databases">
        <authorList>
            <consortium name="DOE Joint Genome Institute"/>
            <person name="Kuo A."/>
            <person name="Miyauchi S."/>
            <person name="Kiss E."/>
            <person name="Drula E."/>
            <person name="Kohler A."/>
            <person name="Sanchez-Garcia M."/>
            <person name="Andreopoulos B."/>
            <person name="Barry K.W."/>
            <person name="Bonito G."/>
            <person name="Buee M."/>
            <person name="Carver A."/>
            <person name="Chen C."/>
            <person name="Cichocki N."/>
            <person name="Clum A."/>
            <person name="Culley D."/>
            <person name="Crous P.W."/>
            <person name="Fauchery L."/>
            <person name="Girlanda M."/>
            <person name="Hayes R."/>
            <person name="Keri Z."/>
            <person name="Labutti K."/>
            <person name="Lipzen A."/>
            <person name="Lombard V."/>
            <person name="Magnuson J."/>
            <person name="Maillard F."/>
            <person name="Morin E."/>
            <person name="Murat C."/>
            <person name="Nolan M."/>
            <person name="Ohm R."/>
            <person name="Pangilinan J."/>
            <person name="Pereira M."/>
            <person name="Perotto S."/>
            <person name="Peter M."/>
            <person name="Riley R."/>
            <person name="Sitrit Y."/>
            <person name="Stielow B."/>
            <person name="Szollosi G."/>
            <person name="Zifcakova L."/>
            <person name="Stursova M."/>
            <person name="Spatafora J.W."/>
            <person name="Tedersoo L."/>
            <person name="Vaario L.-M."/>
            <person name="Yamada A."/>
            <person name="Yan M."/>
            <person name="Wang P."/>
            <person name="Xu J."/>
            <person name="Bruns T."/>
            <person name="Baldrian P."/>
            <person name="Vilgalys R."/>
            <person name="Henrissat B."/>
            <person name="Grigoriev I.V."/>
            <person name="Hibbett D."/>
            <person name="Nagy L.G."/>
            <person name="Martin F.M."/>
        </authorList>
    </citation>
    <scope>NUCLEOTIDE SEQUENCE</scope>
    <source>
        <strain evidence="2">UH-Tt-Lm1</strain>
    </source>
</reference>
<feature type="region of interest" description="Disordered" evidence="1">
    <location>
        <begin position="12"/>
        <end position="226"/>
    </location>
</feature>
<dbReference type="AlphaFoldDB" id="A0A9P6H8Q0"/>
<dbReference type="Proteomes" id="UP000736335">
    <property type="component" value="Unassembled WGS sequence"/>
</dbReference>
<protein>
    <submittedName>
        <fullName evidence="2">Uncharacterized protein</fullName>
    </submittedName>
</protein>
<reference evidence="2" key="1">
    <citation type="journal article" date="2020" name="Nat. Commun.">
        <title>Large-scale genome sequencing of mycorrhizal fungi provides insights into the early evolution of symbiotic traits.</title>
        <authorList>
            <person name="Miyauchi S."/>
            <person name="Kiss E."/>
            <person name="Kuo A."/>
            <person name="Drula E."/>
            <person name="Kohler A."/>
            <person name="Sanchez-Garcia M."/>
            <person name="Morin E."/>
            <person name="Andreopoulos B."/>
            <person name="Barry K.W."/>
            <person name="Bonito G."/>
            <person name="Buee M."/>
            <person name="Carver A."/>
            <person name="Chen C."/>
            <person name="Cichocki N."/>
            <person name="Clum A."/>
            <person name="Culley D."/>
            <person name="Crous P.W."/>
            <person name="Fauchery L."/>
            <person name="Girlanda M."/>
            <person name="Hayes R.D."/>
            <person name="Keri Z."/>
            <person name="LaButti K."/>
            <person name="Lipzen A."/>
            <person name="Lombard V."/>
            <person name="Magnuson J."/>
            <person name="Maillard F."/>
            <person name="Murat C."/>
            <person name="Nolan M."/>
            <person name="Ohm R.A."/>
            <person name="Pangilinan J."/>
            <person name="Pereira M.F."/>
            <person name="Perotto S."/>
            <person name="Peter M."/>
            <person name="Pfister S."/>
            <person name="Riley R."/>
            <person name="Sitrit Y."/>
            <person name="Stielow J.B."/>
            <person name="Szollosi G."/>
            <person name="Zifcakova L."/>
            <person name="Stursova M."/>
            <person name="Spatafora J.W."/>
            <person name="Tedersoo L."/>
            <person name="Vaario L.M."/>
            <person name="Yamada A."/>
            <person name="Yan M."/>
            <person name="Wang P."/>
            <person name="Xu J."/>
            <person name="Bruns T."/>
            <person name="Baldrian P."/>
            <person name="Vilgalys R."/>
            <person name="Dunand C."/>
            <person name="Henrissat B."/>
            <person name="Grigoriev I.V."/>
            <person name="Hibbett D."/>
            <person name="Nagy L.G."/>
            <person name="Martin F.M."/>
        </authorList>
    </citation>
    <scope>NUCLEOTIDE SEQUENCE</scope>
    <source>
        <strain evidence="2">UH-Tt-Lm1</strain>
    </source>
</reference>